<dbReference type="SUPFAM" id="SSF88713">
    <property type="entry name" value="Glycoside hydrolase/deacetylase"/>
    <property type="match status" value="1"/>
</dbReference>
<organism evidence="4 5">
    <name type="scientific">Rhodonellum ikkaensis</name>
    <dbReference type="NCBI Taxonomy" id="336829"/>
    <lineage>
        <taxon>Bacteria</taxon>
        <taxon>Pseudomonadati</taxon>
        <taxon>Bacteroidota</taxon>
        <taxon>Cytophagia</taxon>
        <taxon>Cytophagales</taxon>
        <taxon>Cytophagaceae</taxon>
        <taxon>Rhodonellum</taxon>
    </lineage>
</organism>
<gene>
    <name evidence="4" type="ORF">SAMN05444412_11466</name>
</gene>
<dbReference type="PANTHER" id="PTHR34216:SF3">
    <property type="entry name" value="POLY-BETA-1,6-N-ACETYL-D-GLUCOSAMINE N-DEACETYLASE"/>
    <property type="match status" value="1"/>
</dbReference>
<feature type="domain" description="NodB homology" evidence="3">
    <location>
        <begin position="82"/>
        <end position="303"/>
    </location>
</feature>
<protein>
    <submittedName>
        <fullName evidence="4">Peptidoglycan/xylan/chitin deacetylase, PgdA/CDA1 family</fullName>
    </submittedName>
</protein>
<dbReference type="InterPro" id="IPR002509">
    <property type="entry name" value="NODB_dom"/>
</dbReference>
<evidence type="ECO:0000256" key="2">
    <source>
        <dbReference type="ARBA" id="ARBA00022729"/>
    </source>
</evidence>
<sequence length="303" mass="34928">MKLNLRNTIAYFYAQFLRISGVVKKAKEKAQSGEFILSIYFHNPSKKEFEFTLNWLINNGFHFISIDDLRKIHNEEMAFPKGAVLLTVDDGWASNETNMVELANKYKVPIAIFVTTEPVEEGNFWFSYSKKAGRLKLGYPSTEALKRLPNEERLSIVNKIKEKLTLAREAMTVEQVQRISMSPYVTIGAHSHTHPILNQCTDSQLKSELRICAQKLEDWVGKEVISFAYPNGDFGDREKKMLDDFDYMIGFANNPQYITRENLQDMYAVPRIGFLEGASQAENICRIMGIWHSNSIKIFKKKF</sequence>
<proteinExistence type="predicted"/>
<dbReference type="PROSITE" id="PS51677">
    <property type="entry name" value="NODB"/>
    <property type="match status" value="1"/>
</dbReference>
<dbReference type="InterPro" id="IPR051398">
    <property type="entry name" value="Polysacch_Deacetylase"/>
</dbReference>
<dbReference type="Proteomes" id="UP000199663">
    <property type="component" value="Unassembled WGS sequence"/>
</dbReference>
<name>A0A1H3SZX4_9BACT</name>
<dbReference type="Pfam" id="PF01522">
    <property type="entry name" value="Polysacc_deac_1"/>
    <property type="match status" value="1"/>
</dbReference>
<comment type="subcellular location">
    <subcellularLocation>
        <location evidence="1">Secreted</location>
    </subcellularLocation>
</comment>
<dbReference type="Gene3D" id="3.20.20.370">
    <property type="entry name" value="Glycoside hydrolase/deacetylase"/>
    <property type="match status" value="1"/>
</dbReference>
<evidence type="ECO:0000313" key="5">
    <source>
        <dbReference type="Proteomes" id="UP000199663"/>
    </source>
</evidence>
<dbReference type="InterPro" id="IPR011330">
    <property type="entry name" value="Glyco_hydro/deAcase_b/a-brl"/>
</dbReference>
<evidence type="ECO:0000256" key="1">
    <source>
        <dbReference type="ARBA" id="ARBA00004613"/>
    </source>
</evidence>
<dbReference type="RefSeq" id="WP_019599234.1">
    <property type="nucleotide sequence ID" value="NZ_FNQC01000014.1"/>
</dbReference>
<accession>A0A1H3SZX4</accession>
<reference evidence="4 5" key="1">
    <citation type="submission" date="2016-10" db="EMBL/GenBank/DDBJ databases">
        <authorList>
            <person name="Varghese N."/>
            <person name="Submissions S."/>
        </authorList>
    </citation>
    <scope>NUCLEOTIDE SEQUENCE [LARGE SCALE GENOMIC DNA]</scope>
    <source>
        <strain evidence="4 5">DSM 17997</strain>
    </source>
</reference>
<evidence type="ECO:0000313" key="4">
    <source>
        <dbReference type="EMBL" id="SDZ43111.1"/>
    </source>
</evidence>
<keyword evidence="2" id="KW-0732">Signal</keyword>
<dbReference type="EMBL" id="FNQC01000014">
    <property type="protein sequence ID" value="SDZ43111.1"/>
    <property type="molecule type" value="Genomic_DNA"/>
</dbReference>
<keyword evidence="5" id="KW-1185">Reference proteome</keyword>
<dbReference type="CDD" id="cd10918">
    <property type="entry name" value="CE4_NodB_like_5s_6s"/>
    <property type="match status" value="1"/>
</dbReference>
<dbReference type="PANTHER" id="PTHR34216">
    <property type="match status" value="1"/>
</dbReference>
<evidence type="ECO:0000259" key="3">
    <source>
        <dbReference type="PROSITE" id="PS51677"/>
    </source>
</evidence>
<comment type="caution">
    <text evidence="4">The sequence shown here is derived from an EMBL/GenBank/DDBJ whole genome shotgun (WGS) entry which is preliminary data.</text>
</comment>